<dbReference type="EMBL" id="CAJJDM010000003">
    <property type="protein sequence ID" value="CAD8044271.1"/>
    <property type="molecule type" value="Genomic_DNA"/>
</dbReference>
<name>A0A8S1JQ37_PARPR</name>
<organism evidence="2 3">
    <name type="scientific">Paramecium primaurelia</name>
    <dbReference type="NCBI Taxonomy" id="5886"/>
    <lineage>
        <taxon>Eukaryota</taxon>
        <taxon>Sar</taxon>
        <taxon>Alveolata</taxon>
        <taxon>Ciliophora</taxon>
        <taxon>Intramacronucleata</taxon>
        <taxon>Oligohymenophorea</taxon>
        <taxon>Peniculida</taxon>
        <taxon>Parameciidae</taxon>
        <taxon>Paramecium</taxon>
    </lineage>
</organism>
<dbReference type="GO" id="GO:0006401">
    <property type="term" value="P:RNA catabolic process"/>
    <property type="evidence" value="ECO:0007669"/>
    <property type="project" value="TreeGrafter"/>
</dbReference>
<dbReference type="InterPro" id="IPR018188">
    <property type="entry name" value="RNase_T2_His_AS_1"/>
</dbReference>
<protein>
    <submittedName>
        <fullName evidence="2">Uncharacterized protein</fullName>
    </submittedName>
</protein>
<dbReference type="Pfam" id="PF00445">
    <property type="entry name" value="Ribonuclease_T2"/>
    <property type="match status" value="1"/>
</dbReference>
<feature type="chain" id="PRO_5035768330" evidence="1">
    <location>
        <begin position="25"/>
        <end position="248"/>
    </location>
</feature>
<dbReference type="GO" id="GO:0005576">
    <property type="term" value="C:extracellular region"/>
    <property type="evidence" value="ECO:0007669"/>
    <property type="project" value="TreeGrafter"/>
</dbReference>
<dbReference type="PANTHER" id="PTHR11240">
    <property type="entry name" value="RIBONUCLEASE T2"/>
    <property type="match status" value="1"/>
</dbReference>
<dbReference type="GO" id="GO:0003723">
    <property type="term" value="F:RNA binding"/>
    <property type="evidence" value="ECO:0007669"/>
    <property type="project" value="InterPro"/>
</dbReference>
<keyword evidence="1" id="KW-0732">Signal</keyword>
<evidence type="ECO:0000256" key="1">
    <source>
        <dbReference type="SAM" id="SignalP"/>
    </source>
</evidence>
<dbReference type="PANTHER" id="PTHR11240:SF22">
    <property type="entry name" value="RIBONUCLEASE T2"/>
    <property type="match status" value="1"/>
</dbReference>
<reference evidence="2" key="1">
    <citation type="submission" date="2021-01" db="EMBL/GenBank/DDBJ databases">
        <authorList>
            <consortium name="Genoscope - CEA"/>
            <person name="William W."/>
        </authorList>
    </citation>
    <scope>NUCLEOTIDE SEQUENCE</scope>
</reference>
<dbReference type="PROSITE" id="PS00531">
    <property type="entry name" value="RNASE_T2_2"/>
    <property type="match status" value="1"/>
</dbReference>
<accession>A0A8S1JQ37</accession>
<dbReference type="Proteomes" id="UP000688137">
    <property type="component" value="Unassembled WGS sequence"/>
</dbReference>
<gene>
    <name evidence="2" type="ORF">PPRIM_AZ9-3.1.T0060353</name>
</gene>
<evidence type="ECO:0000313" key="3">
    <source>
        <dbReference type="Proteomes" id="UP000688137"/>
    </source>
</evidence>
<proteinExistence type="predicted"/>
<dbReference type="PROSITE" id="PS00530">
    <property type="entry name" value="RNASE_T2_1"/>
    <property type="match status" value="1"/>
</dbReference>
<dbReference type="CDD" id="cd00374">
    <property type="entry name" value="RNase_T2"/>
    <property type="match status" value="1"/>
</dbReference>
<dbReference type="InterPro" id="IPR033130">
    <property type="entry name" value="RNase_T2_His_AS_2"/>
</dbReference>
<dbReference type="AlphaFoldDB" id="A0A8S1JQ37"/>
<evidence type="ECO:0000313" key="2">
    <source>
        <dbReference type="EMBL" id="CAD8044271.1"/>
    </source>
</evidence>
<feature type="signal peptide" evidence="1">
    <location>
        <begin position="1"/>
        <end position="24"/>
    </location>
</feature>
<comment type="caution">
    <text evidence="2">The sequence shown here is derived from an EMBL/GenBank/DDBJ whole genome shotgun (WGS) entry which is preliminary data.</text>
</comment>
<dbReference type="FunFam" id="3.90.730.10:FF:000017">
    <property type="entry name" value="Uncharacterized protein"/>
    <property type="match status" value="1"/>
</dbReference>
<sequence length="248" mass="28475">MKGRNIQVFVVFTILIYASNSLEATTYMYILAQEWVGSVCKVEPSCPYMGKYDGQRWNMHGLWPNTQLTSSCGSIQYCRTDPYDSSKIYQNTKDLLDVVWNGLYSDTETFRGYEWEKHGTCYPGEVSQNYFFQTAAGLAQKYNYYSILAKAGIYPDNSRQLFESDIRNAFAAVLGTNVKITFSCFKDQVTGKFLLGQLKICFDEQLQIRTCNCKLNEEENDIDEQQNDSQFQAQPLVSCGSVFYYPEL</sequence>
<dbReference type="GO" id="GO:0033897">
    <property type="term" value="F:ribonuclease T2 activity"/>
    <property type="evidence" value="ECO:0007669"/>
    <property type="project" value="InterPro"/>
</dbReference>
<dbReference type="OMA" id="EYFHEAT"/>
<keyword evidence="3" id="KW-1185">Reference proteome</keyword>
<dbReference type="InterPro" id="IPR001568">
    <property type="entry name" value="RNase_T2-like"/>
</dbReference>